<evidence type="ECO:0000259" key="3">
    <source>
        <dbReference type="Pfam" id="PF13399"/>
    </source>
</evidence>
<evidence type="ECO:0000256" key="1">
    <source>
        <dbReference type="SAM" id="MobiDB-lite"/>
    </source>
</evidence>
<evidence type="ECO:0000256" key="2">
    <source>
        <dbReference type="SAM" id="Phobius"/>
    </source>
</evidence>
<organism evidence="4 5">
    <name type="scientific">Candidatus Solincola sediminis</name>
    <dbReference type="NCBI Taxonomy" id="1797199"/>
    <lineage>
        <taxon>Bacteria</taxon>
        <taxon>Bacillati</taxon>
        <taxon>Actinomycetota</taxon>
        <taxon>Candidatus Geothermincolia</taxon>
        <taxon>Candidatus Geothermincolales</taxon>
        <taxon>Candidatus Geothermincolaceae</taxon>
        <taxon>Candidatus Solincola</taxon>
    </lineage>
</organism>
<gene>
    <name evidence="4" type="ORF">A2Y75_01415</name>
</gene>
<dbReference type="Pfam" id="PF13399">
    <property type="entry name" value="LytR_C"/>
    <property type="match status" value="1"/>
</dbReference>
<reference evidence="4 5" key="1">
    <citation type="journal article" date="2016" name="Nat. Commun.">
        <title>Thousands of microbial genomes shed light on interconnected biogeochemical processes in an aquifer system.</title>
        <authorList>
            <person name="Anantharaman K."/>
            <person name="Brown C.T."/>
            <person name="Hug L.A."/>
            <person name="Sharon I."/>
            <person name="Castelle C.J."/>
            <person name="Probst A.J."/>
            <person name="Thomas B.C."/>
            <person name="Singh A."/>
            <person name="Wilkins M.J."/>
            <person name="Karaoz U."/>
            <person name="Brodie E.L."/>
            <person name="Williams K.H."/>
            <person name="Hubbard S.S."/>
            <person name="Banfield J.F."/>
        </authorList>
    </citation>
    <scope>NUCLEOTIDE SEQUENCE [LARGE SCALE GENOMIC DNA]</scope>
</reference>
<keyword evidence="2" id="KW-0472">Membrane</keyword>
<dbReference type="AlphaFoldDB" id="A0A1F2WS33"/>
<dbReference type="EMBL" id="MELK01000013">
    <property type="protein sequence ID" value="OFW59620.1"/>
    <property type="molecule type" value="Genomic_DNA"/>
</dbReference>
<dbReference type="Gene3D" id="3.30.70.2390">
    <property type="match status" value="1"/>
</dbReference>
<dbReference type="Proteomes" id="UP000177876">
    <property type="component" value="Unassembled WGS sequence"/>
</dbReference>
<comment type="caution">
    <text evidence="4">The sequence shown here is derived from an EMBL/GenBank/DDBJ whole genome shotgun (WGS) entry which is preliminary data.</text>
</comment>
<feature type="compositionally biased region" description="Basic and acidic residues" evidence="1">
    <location>
        <begin position="1"/>
        <end position="19"/>
    </location>
</feature>
<name>A0A1F2WS33_9ACTN</name>
<evidence type="ECO:0000313" key="4">
    <source>
        <dbReference type="EMBL" id="OFW59620.1"/>
    </source>
</evidence>
<keyword evidence="2" id="KW-0812">Transmembrane</keyword>
<dbReference type="InterPro" id="IPR027381">
    <property type="entry name" value="LytR/CpsA/Psr_C"/>
</dbReference>
<evidence type="ECO:0000313" key="5">
    <source>
        <dbReference type="Proteomes" id="UP000177876"/>
    </source>
</evidence>
<sequence>MSKAKQQKEEEKKDKEKISRVSRSQQKQTKKKRRSIFIVILAVIVVLGTGAVFNLPYINVVRRGGEWLADKIRTPSGNQENDPEYQLLIQPQSGKVLSGIVSSLIVTYKGSGPDRVILGLALFSYDTDLKEGEIYILSEGATAYDAAGQKIDLSQALKNEGGPDLLRNTAGNIAGVDIDYLVLMGFDGAARMVQQLVLPPLLFSDNVVVTNPVNGDVSHLSKGQETGDADRIVSYLLAFDSGMRREARLERAQGYLPEVLYALHGQTVDKLAGQISGMGSELSLIPANKTQAEDDRYVASMLQAMATVPLMIKAVPRVEVLNGCGIPDLGKRVGDRLASLGVLVGGTGGNAKVVVDGQEFNDFSHQKSSIIYRRDDPRVKAYAQYLGVLISVDEIVYDSNPGPDLVIIVGKDKA</sequence>
<accession>A0A1F2WS33</accession>
<dbReference type="Gene3D" id="3.40.630.190">
    <property type="entry name" value="LCP protein"/>
    <property type="match status" value="1"/>
</dbReference>
<dbReference type="STRING" id="1797197.A2Y75_01415"/>
<feature type="transmembrane region" description="Helical" evidence="2">
    <location>
        <begin position="36"/>
        <end position="58"/>
    </location>
</feature>
<feature type="domain" description="LytR/CpsA/Psr regulator C-terminal" evidence="3">
    <location>
        <begin position="317"/>
        <end position="412"/>
    </location>
</feature>
<keyword evidence="2" id="KW-1133">Transmembrane helix</keyword>
<protein>
    <recommendedName>
        <fullName evidence="3">LytR/CpsA/Psr regulator C-terminal domain-containing protein</fullName>
    </recommendedName>
</protein>
<feature type="region of interest" description="Disordered" evidence="1">
    <location>
        <begin position="1"/>
        <end position="27"/>
    </location>
</feature>
<proteinExistence type="predicted"/>